<organism evidence="13 19">
    <name type="scientific">Roseburia intestinalis</name>
    <dbReference type="NCBI Taxonomy" id="166486"/>
    <lineage>
        <taxon>Bacteria</taxon>
        <taxon>Bacillati</taxon>
        <taxon>Bacillota</taxon>
        <taxon>Clostridia</taxon>
        <taxon>Lachnospirales</taxon>
        <taxon>Lachnospiraceae</taxon>
        <taxon>Roseburia</taxon>
    </lineage>
</organism>
<evidence type="ECO:0000313" key="17">
    <source>
        <dbReference type="EMBL" id="RHG26495.1"/>
    </source>
</evidence>
<dbReference type="Pfam" id="PF04101">
    <property type="entry name" value="Glyco_tran_28_C"/>
    <property type="match status" value="1"/>
</dbReference>
<reference evidence="15 24" key="4">
    <citation type="submission" date="2019-10" db="EMBL/GenBank/DDBJ databases">
        <title>Roseburia spp. ameliorate alcoholic fatty liver via restoration of gut barrier function.</title>
        <authorList>
            <person name="Seo B."/>
            <person name="Ko G."/>
        </authorList>
    </citation>
    <scope>NUCLEOTIDE SEQUENCE [LARGE SCALE GENOMIC DNA]</scope>
    <source>
        <strain evidence="15 24">SNUG30017</strain>
    </source>
</reference>
<dbReference type="Proteomes" id="UP000284051">
    <property type="component" value="Unassembled WGS sequence"/>
</dbReference>
<evidence type="ECO:0000256" key="6">
    <source>
        <dbReference type="ARBA" id="ARBA00022984"/>
    </source>
</evidence>
<feature type="binding site" evidence="10">
    <location>
        <position position="203"/>
    </location>
    <ligand>
        <name>UDP-N-acetyl-alpha-D-glucosamine</name>
        <dbReference type="ChEBI" id="CHEBI:57705"/>
    </ligand>
</feature>
<keyword evidence="9 10" id="KW-0961">Cell wall biogenesis/degradation</keyword>
<dbReference type="InterPro" id="IPR007235">
    <property type="entry name" value="Glyco_trans_28_C"/>
</dbReference>
<evidence type="ECO:0000256" key="5">
    <source>
        <dbReference type="ARBA" id="ARBA00022960"/>
    </source>
</evidence>
<evidence type="ECO:0000313" key="20">
    <source>
        <dbReference type="Proteomes" id="UP000283513"/>
    </source>
</evidence>
<dbReference type="NCBIfam" id="TIGR01133">
    <property type="entry name" value="murG"/>
    <property type="match status" value="1"/>
</dbReference>
<reference evidence="13 19" key="1">
    <citation type="submission" date="2015-09" db="EMBL/GenBank/DDBJ databases">
        <authorList>
            <consortium name="Pathogen Informatics"/>
        </authorList>
    </citation>
    <scope>NUCLEOTIDE SEQUENCE [LARGE SCALE GENOMIC DNA]</scope>
    <source>
        <strain evidence="13 19">2789STDY5834960</strain>
    </source>
</reference>
<dbReference type="GO" id="GO:0008360">
    <property type="term" value="P:regulation of cell shape"/>
    <property type="evidence" value="ECO:0007669"/>
    <property type="project" value="UniProtKB-KW"/>
</dbReference>
<evidence type="ECO:0000313" key="24">
    <source>
        <dbReference type="Proteomes" id="UP000479531"/>
    </source>
</evidence>
<dbReference type="Proteomes" id="UP000479531">
    <property type="component" value="Unassembled WGS sequence"/>
</dbReference>
<dbReference type="Proteomes" id="UP000095350">
    <property type="component" value="Unassembled WGS sequence"/>
</dbReference>
<dbReference type="Pfam" id="PF03033">
    <property type="entry name" value="Glyco_transf_28"/>
    <property type="match status" value="1"/>
</dbReference>
<evidence type="ECO:0000313" key="19">
    <source>
        <dbReference type="Proteomes" id="UP000095350"/>
    </source>
</evidence>
<keyword evidence="4 10" id="KW-0808">Transferase</keyword>
<comment type="similarity">
    <text evidence="10">Belongs to the glycosyltransferase 28 family. MurG subfamily.</text>
</comment>
<dbReference type="EC" id="2.4.1.227" evidence="10"/>
<dbReference type="GO" id="GO:0009252">
    <property type="term" value="P:peptidoglycan biosynthetic process"/>
    <property type="evidence" value="ECO:0007669"/>
    <property type="project" value="UniProtKB-UniRule"/>
</dbReference>
<evidence type="ECO:0000313" key="21">
    <source>
        <dbReference type="Proteomes" id="UP000283586"/>
    </source>
</evidence>
<dbReference type="SUPFAM" id="SSF53756">
    <property type="entry name" value="UDP-Glycosyltransferase/glycogen phosphorylase"/>
    <property type="match status" value="1"/>
</dbReference>
<dbReference type="AlphaFoldDB" id="A0A173S472"/>
<dbReference type="EMBL" id="QRQN01000016">
    <property type="protein sequence ID" value="RHN06346.1"/>
    <property type="molecule type" value="Genomic_DNA"/>
</dbReference>
<keyword evidence="7 10" id="KW-0472">Membrane</keyword>
<evidence type="ECO:0000259" key="11">
    <source>
        <dbReference type="Pfam" id="PF03033"/>
    </source>
</evidence>
<feature type="domain" description="Glycosyltransferase family 28 N-terminal" evidence="11">
    <location>
        <begin position="12"/>
        <end position="148"/>
    </location>
</feature>
<dbReference type="HAMAP" id="MF_00033">
    <property type="entry name" value="MurG"/>
    <property type="match status" value="1"/>
</dbReference>
<dbReference type="GO" id="GO:0051301">
    <property type="term" value="P:cell division"/>
    <property type="evidence" value="ECO:0007669"/>
    <property type="project" value="UniProtKB-KW"/>
</dbReference>
<evidence type="ECO:0000256" key="9">
    <source>
        <dbReference type="ARBA" id="ARBA00023316"/>
    </source>
</evidence>
<evidence type="ECO:0000313" key="23">
    <source>
        <dbReference type="Proteomes" id="UP000478483"/>
    </source>
</evidence>
<dbReference type="PANTHER" id="PTHR21015:SF27">
    <property type="entry name" value="UDP-N-ACETYLGLUCOSAMINE--N-ACETYLMURAMYL-(PENTAPEPTIDE) PYROPHOSPHORYL-UNDECAPRENOL N-ACETYLGLUCOSAMINE TRANSFERASE"/>
    <property type="match status" value="1"/>
</dbReference>
<dbReference type="GO" id="GO:0071555">
    <property type="term" value="P:cell wall organization"/>
    <property type="evidence" value="ECO:0007669"/>
    <property type="project" value="UniProtKB-KW"/>
</dbReference>
<accession>A0A173S472</accession>
<evidence type="ECO:0000256" key="4">
    <source>
        <dbReference type="ARBA" id="ARBA00022679"/>
    </source>
</evidence>
<dbReference type="InterPro" id="IPR004276">
    <property type="entry name" value="GlycoTrans_28_N"/>
</dbReference>
<evidence type="ECO:0000313" key="18">
    <source>
        <dbReference type="EMBL" id="RHN06346.1"/>
    </source>
</evidence>
<dbReference type="EMBL" id="QSHO01000004">
    <property type="protein sequence ID" value="RHC18565.1"/>
    <property type="molecule type" value="Genomic_DNA"/>
</dbReference>
<keyword evidence="5 10" id="KW-0133">Cell shape</keyword>
<keyword evidence="3 10" id="KW-0328">Glycosyltransferase</keyword>
<evidence type="ECO:0000256" key="8">
    <source>
        <dbReference type="ARBA" id="ARBA00023306"/>
    </source>
</evidence>
<dbReference type="NCBIfam" id="NF009102">
    <property type="entry name" value="PRK12446.1"/>
    <property type="match status" value="1"/>
</dbReference>
<reference evidence="14 23" key="3">
    <citation type="journal article" date="2019" name="Nat. Med.">
        <title>A library of human gut bacterial isolates paired with longitudinal multiomics data enables mechanistic microbiome research.</title>
        <authorList>
            <person name="Poyet M."/>
            <person name="Groussin M."/>
            <person name="Gibbons S.M."/>
            <person name="Avila-Pacheco J."/>
            <person name="Jiang X."/>
            <person name="Kearney S.M."/>
            <person name="Perrotta A.R."/>
            <person name="Berdy B."/>
            <person name="Zhao S."/>
            <person name="Lieberman T.D."/>
            <person name="Swanson P.K."/>
            <person name="Smith M."/>
            <person name="Roesemann S."/>
            <person name="Alexander J.E."/>
            <person name="Rich S.A."/>
            <person name="Livny J."/>
            <person name="Vlamakis H."/>
            <person name="Clish C."/>
            <person name="Bullock K."/>
            <person name="Deik A."/>
            <person name="Scott J."/>
            <person name="Pierce K.A."/>
            <person name="Xavier R.J."/>
            <person name="Alm E.J."/>
        </authorList>
    </citation>
    <scope>NUCLEOTIDE SEQUENCE [LARGE SCALE GENOMIC DNA]</scope>
    <source>
        <strain evidence="14 23">BIOML-A1</strain>
    </source>
</reference>
<dbReference type="GO" id="GO:0005886">
    <property type="term" value="C:plasma membrane"/>
    <property type="evidence" value="ECO:0007669"/>
    <property type="project" value="UniProtKB-SubCell"/>
</dbReference>
<reference evidence="20 21" key="2">
    <citation type="submission" date="2018-08" db="EMBL/GenBank/DDBJ databases">
        <title>A genome reference for cultivated species of the human gut microbiota.</title>
        <authorList>
            <person name="Zou Y."/>
            <person name="Xue W."/>
            <person name="Luo G."/>
        </authorList>
    </citation>
    <scope>NUCLEOTIDE SEQUENCE [LARGE SCALE GENOMIC DNA]</scope>
    <source>
        <strain evidence="18 21">AF31-21AC</strain>
        <strain evidence="17 22">AM22-21LB</strain>
        <strain evidence="16 20">AM37-1AC</strain>
    </source>
</reference>
<dbReference type="GO" id="GO:0050511">
    <property type="term" value="F:undecaprenyldiphospho-muramoylpentapeptide beta-N-acetylglucosaminyltransferase activity"/>
    <property type="evidence" value="ECO:0007669"/>
    <property type="project" value="UniProtKB-UniRule"/>
</dbReference>
<evidence type="ECO:0000256" key="10">
    <source>
        <dbReference type="HAMAP-Rule" id="MF_00033"/>
    </source>
</evidence>
<dbReference type="Proteomes" id="UP000478483">
    <property type="component" value="Unassembled WGS sequence"/>
</dbReference>
<comment type="function">
    <text evidence="10">Cell wall formation. Catalyzes the transfer of a GlcNAc subunit on undecaprenyl-pyrophosphoryl-MurNAc-pentapeptide (lipid intermediate I) to form undecaprenyl-pyrophosphoryl-MurNAc-(pentapeptide)GlcNAc (lipid intermediate II).</text>
</comment>
<evidence type="ECO:0000313" key="22">
    <source>
        <dbReference type="Proteomes" id="UP000284051"/>
    </source>
</evidence>
<feature type="binding site" evidence="10">
    <location>
        <begin position="19"/>
        <end position="21"/>
    </location>
    <ligand>
        <name>UDP-N-acetyl-alpha-D-glucosamine</name>
        <dbReference type="ChEBI" id="CHEBI:57705"/>
    </ligand>
</feature>
<dbReference type="STRING" id="166486.ERS852572_00750"/>
<proteinExistence type="inferred from homology"/>
<keyword evidence="6 10" id="KW-0573">Peptidoglycan synthesis</keyword>
<dbReference type="Proteomes" id="UP000283513">
    <property type="component" value="Unassembled WGS sequence"/>
</dbReference>
<dbReference type="CDD" id="cd03785">
    <property type="entry name" value="GT28_MurG"/>
    <property type="match status" value="1"/>
</dbReference>
<keyword evidence="8 10" id="KW-0131">Cell cycle</keyword>
<protein>
    <recommendedName>
        <fullName evidence="10">UDP-N-acetylglucosamine--N-acetylmuramyl-(pentapeptide) pyrophosphoryl-undecaprenol N-acetylglucosamine transferase</fullName>
        <ecNumber evidence="10">2.4.1.227</ecNumber>
    </recommendedName>
    <alternativeName>
        <fullName evidence="10">Undecaprenyl-PP-MurNAc-pentapeptide-UDPGlcNAc GlcNAc transferase</fullName>
    </alternativeName>
</protein>
<evidence type="ECO:0000256" key="7">
    <source>
        <dbReference type="ARBA" id="ARBA00023136"/>
    </source>
</evidence>
<dbReference type="InterPro" id="IPR006009">
    <property type="entry name" value="GlcNAc_MurG"/>
</dbReference>
<comment type="pathway">
    <text evidence="10">Cell wall biogenesis; peptidoglycan biosynthesis.</text>
</comment>
<evidence type="ECO:0000256" key="3">
    <source>
        <dbReference type="ARBA" id="ARBA00022676"/>
    </source>
</evidence>
<evidence type="ECO:0000256" key="2">
    <source>
        <dbReference type="ARBA" id="ARBA00022618"/>
    </source>
</evidence>
<keyword evidence="1 10" id="KW-1003">Cell membrane</keyword>
<dbReference type="EMBL" id="CYXZ01000005">
    <property type="protein sequence ID" value="CUM84667.1"/>
    <property type="molecule type" value="Genomic_DNA"/>
</dbReference>
<evidence type="ECO:0000313" key="15">
    <source>
        <dbReference type="EMBL" id="MVQ47165.1"/>
    </source>
</evidence>
<dbReference type="Gene3D" id="3.40.50.2000">
    <property type="entry name" value="Glycogen Phosphorylase B"/>
    <property type="match status" value="2"/>
</dbReference>
<dbReference type="EMBL" id="WGGT01000024">
    <property type="protein sequence ID" value="MVQ47165.1"/>
    <property type="molecule type" value="Genomic_DNA"/>
</dbReference>
<evidence type="ECO:0000313" key="16">
    <source>
        <dbReference type="EMBL" id="RHC18565.1"/>
    </source>
</evidence>
<dbReference type="EMBL" id="WNAJ01000007">
    <property type="protein sequence ID" value="MTR84967.1"/>
    <property type="molecule type" value="Genomic_DNA"/>
</dbReference>
<dbReference type="Proteomes" id="UP000283586">
    <property type="component" value="Unassembled WGS sequence"/>
</dbReference>
<comment type="caution">
    <text evidence="10">Lacks conserved residue(s) required for the propagation of feature annotation.</text>
</comment>
<dbReference type="PaxDb" id="166486-ERS852572_00750"/>
<evidence type="ECO:0000313" key="13">
    <source>
        <dbReference type="EMBL" id="CUM84667.1"/>
    </source>
</evidence>
<dbReference type="GO" id="GO:0005975">
    <property type="term" value="P:carbohydrate metabolic process"/>
    <property type="evidence" value="ECO:0007669"/>
    <property type="project" value="InterPro"/>
</dbReference>
<feature type="binding site" evidence="10">
    <location>
        <position position="172"/>
    </location>
    <ligand>
        <name>UDP-N-acetyl-alpha-D-glucosamine</name>
        <dbReference type="ChEBI" id="CHEBI:57705"/>
    </ligand>
</feature>
<name>A0A173S472_9FIRM</name>
<keyword evidence="2 10" id="KW-0132">Cell division</keyword>
<evidence type="ECO:0000256" key="1">
    <source>
        <dbReference type="ARBA" id="ARBA00022475"/>
    </source>
</evidence>
<feature type="binding site" evidence="10">
    <location>
        <position position="298"/>
    </location>
    <ligand>
        <name>UDP-N-acetyl-alpha-D-glucosamine</name>
        <dbReference type="ChEBI" id="CHEBI:57705"/>
    </ligand>
</feature>
<evidence type="ECO:0000313" key="14">
    <source>
        <dbReference type="EMBL" id="MTR84967.1"/>
    </source>
</evidence>
<dbReference type="EMBL" id="QRID01000016">
    <property type="protein sequence ID" value="RHG26495.1"/>
    <property type="molecule type" value="Genomic_DNA"/>
</dbReference>
<comment type="subcellular location">
    <subcellularLocation>
        <location evidence="10">Cell membrane</location>
        <topology evidence="10">Peripheral membrane protein</topology>
        <orientation evidence="10">Cytoplasmic side</orientation>
    </subcellularLocation>
</comment>
<dbReference type="UniPathway" id="UPA00219"/>
<gene>
    <name evidence="10 13" type="primary">murG</name>
    <name evidence="17" type="ORF">DW264_14410</name>
    <name evidence="16" type="ORF">DW856_06360</name>
    <name evidence="18" type="ORF">DWZ31_13055</name>
    <name evidence="13" type="ORF">ERS852572_00750</name>
    <name evidence="15" type="ORF">GCK47_16100</name>
    <name evidence="14" type="ORF">GMD50_07810</name>
</gene>
<sequence>MLQERDYSMKKIVMTGGGTAGHVTPNIALMPALRNEGFEISYIGSYEGIEKRLIEEQGVPYYGISSGKLRRYFDPKNFSDPFKVLKGYAQSIRLLKKIKPDVVFSKGGFVSVPVVLAAKHCKVPAIIHESDLTPGLANKLAIPSATKVCCNFPETLSYLPKEKAVLTGSPIRQELLTGNADFAFSLCHFKDHSKQTILIVGGSSGSRVINTAIRGLLPELLKNYNVIHLCGKGNLDDTLTATDGYAQFEYANKELSDMFALADLVISRAGANAICELLALRKPNILIPLSAAASRGDQILNANSFRSQGFSYVLEEEELSNTTLLEAIEHVFHKKEAYIEAMENSNSRNSIDTIIGLILDASKK</sequence>
<comment type="catalytic activity">
    <reaction evidence="10">
        <text>di-trans,octa-cis-undecaprenyl diphospho-N-acetyl-alpha-D-muramoyl-L-alanyl-D-glutamyl-meso-2,6-diaminopimeloyl-D-alanyl-D-alanine + UDP-N-acetyl-alpha-D-glucosamine = di-trans,octa-cis-undecaprenyl diphospho-[N-acetyl-alpha-D-glucosaminyl-(1-&gt;4)]-N-acetyl-alpha-D-muramoyl-L-alanyl-D-glutamyl-meso-2,6-diaminopimeloyl-D-alanyl-D-alanine + UDP + H(+)</text>
        <dbReference type="Rhea" id="RHEA:31227"/>
        <dbReference type="ChEBI" id="CHEBI:15378"/>
        <dbReference type="ChEBI" id="CHEBI:57705"/>
        <dbReference type="ChEBI" id="CHEBI:58223"/>
        <dbReference type="ChEBI" id="CHEBI:61387"/>
        <dbReference type="ChEBI" id="CHEBI:61388"/>
        <dbReference type="EC" id="2.4.1.227"/>
    </reaction>
</comment>
<evidence type="ECO:0000259" key="12">
    <source>
        <dbReference type="Pfam" id="PF04101"/>
    </source>
</evidence>
<dbReference type="PANTHER" id="PTHR21015">
    <property type="entry name" value="UDP-N-ACETYLGLUCOSAMINE--N-ACETYLMURAMYL-(PENTAPEPTIDE) PYROPHOSPHORYL-UNDECAPRENOL N-ACETYLGLUCOSAMINE TRANSFERASE 1"/>
    <property type="match status" value="1"/>
</dbReference>
<dbReference type="OrthoDB" id="9808936at2"/>
<feature type="domain" description="Glycosyl transferase family 28 C-terminal" evidence="12">
    <location>
        <begin position="196"/>
        <end position="346"/>
    </location>
</feature>